<evidence type="ECO:0000313" key="9">
    <source>
        <dbReference type="Proteomes" id="UP000294309"/>
    </source>
</evidence>
<keyword evidence="5" id="KW-0808">Transferase</keyword>
<evidence type="ECO:0000256" key="6">
    <source>
        <dbReference type="ARBA" id="ARBA00048447"/>
    </source>
</evidence>
<evidence type="ECO:0000256" key="1">
    <source>
        <dbReference type="ARBA" id="ARBA00010456"/>
    </source>
</evidence>
<dbReference type="NCBIfam" id="TIGR00107">
    <property type="entry name" value="deoD"/>
    <property type="match status" value="1"/>
</dbReference>
<accession>A0A4P7AI11</accession>
<evidence type="ECO:0000256" key="3">
    <source>
        <dbReference type="ARBA" id="ARBA00021980"/>
    </source>
</evidence>
<dbReference type="GO" id="GO:0004850">
    <property type="term" value="F:uridine phosphorylase activity"/>
    <property type="evidence" value="ECO:0007669"/>
    <property type="project" value="UniProtKB-EC"/>
</dbReference>
<proteinExistence type="inferred from homology"/>
<dbReference type="PROSITE" id="PS01232">
    <property type="entry name" value="PNP_UDP_1"/>
    <property type="match status" value="1"/>
</dbReference>
<sequence>MTPHISAKKGEIAKIVLMPGDPLRAKKIAENYLTDYKLVSEVRNMFIYTGKYKGIEVSVAGSGMGCPSIGIYSYELYNFYDVDYIIRVGSCGSYRKEINVYDIYNVKEAYGDSNFAKIAANIDNKVIPAGTKIYNLIQDTAKLKGLSIHTGRIYSSDVFYTYENKENFADEHELDVVEMESFALFANAIHAKKQAGCLLTVSDSFVTKEQTTPEERQNNFMAMIELALDSVIKIAD</sequence>
<dbReference type="PANTHER" id="PTHR43691:SF11">
    <property type="entry name" value="FI09636P-RELATED"/>
    <property type="match status" value="1"/>
</dbReference>
<dbReference type="RefSeq" id="WP_134297115.1">
    <property type="nucleotide sequence ID" value="NZ_CP038013.1"/>
</dbReference>
<dbReference type="NCBIfam" id="NF004489">
    <property type="entry name" value="PRK05819.1"/>
    <property type="match status" value="1"/>
</dbReference>
<evidence type="ECO:0000259" key="7">
    <source>
        <dbReference type="Pfam" id="PF01048"/>
    </source>
</evidence>
<dbReference type="InterPro" id="IPR000845">
    <property type="entry name" value="Nucleoside_phosphorylase_d"/>
</dbReference>
<organism evidence="8 9">
    <name type="scientific">Spiroplasma gladiatoris</name>
    <dbReference type="NCBI Taxonomy" id="2143"/>
    <lineage>
        <taxon>Bacteria</taxon>
        <taxon>Bacillati</taxon>
        <taxon>Mycoplasmatota</taxon>
        <taxon>Mollicutes</taxon>
        <taxon>Entomoplasmatales</taxon>
        <taxon>Spiroplasmataceae</taxon>
        <taxon>Spiroplasma</taxon>
    </lineage>
</organism>
<dbReference type="InterPro" id="IPR018016">
    <property type="entry name" value="Nucleoside_phosphorylase_CS"/>
</dbReference>
<comment type="catalytic activity">
    <reaction evidence="6">
        <text>uridine + phosphate = alpha-D-ribose 1-phosphate + uracil</text>
        <dbReference type="Rhea" id="RHEA:24388"/>
        <dbReference type="ChEBI" id="CHEBI:16704"/>
        <dbReference type="ChEBI" id="CHEBI:17568"/>
        <dbReference type="ChEBI" id="CHEBI:43474"/>
        <dbReference type="ChEBI" id="CHEBI:57720"/>
        <dbReference type="EC" id="2.4.2.3"/>
    </reaction>
</comment>
<evidence type="ECO:0000256" key="4">
    <source>
        <dbReference type="ARBA" id="ARBA00022676"/>
    </source>
</evidence>
<protein>
    <recommendedName>
        <fullName evidence="3">Uridine phosphorylase</fullName>
        <ecNumber evidence="2">2.4.2.3</ecNumber>
    </recommendedName>
</protein>
<dbReference type="GO" id="GO:0004731">
    <property type="term" value="F:purine-nucleoside phosphorylase activity"/>
    <property type="evidence" value="ECO:0007669"/>
    <property type="project" value="InterPro"/>
</dbReference>
<dbReference type="Gene3D" id="3.40.50.1580">
    <property type="entry name" value="Nucleoside phosphorylase domain"/>
    <property type="match status" value="1"/>
</dbReference>
<reference evidence="8 9" key="1">
    <citation type="submission" date="2019-03" db="EMBL/GenBank/DDBJ databases">
        <title>Complete genome sequence of Spiroplasma gladiatoris TG-1 (DSM 22552).</title>
        <authorList>
            <person name="Lin Y.-C."/>
            <person name="Chou L."/>
            <person name="Kuo C.-H."/>
        </authorList>
    </citation>
    <scope>NUCLEOTIDE SEQUENCE [LARGE SCALE GENOMIC DNA]</scope>
    <source>
        <strain evidence="8 9">TG-1</strain>
    </source>
</reference>
<evidence type="ECO:0000256" key="5">
    <source>
        <dbReference type="ARBA" id="ARBA00022679"/>
    </source>
</evidence>
<dbReference type="InterPro" id="IPR004402">
    <property type="entry name" value="DeoD-type"/>
</dbReference>
<feature type="domain" description="Nucleoside phosphorylase" evidence="7">
    <location>
        <begin position="14"/>
        <end position="223"/>
    </location>
</feature>
<dbReference type="AlphaFoldDB" id="A0A4P7AI11"/>
<dbReference type="EC" id="2.4.2.3" evidence="2"/>
<dbReference type="InterPro" id="IPR035994">
    <property type="entry name" value="Nucleoside_phosphorylase_sf"/>
</dbReference>
<evidence type="ECO:0000256" key="2">
    <source>
        <dbReference type="ARBA" id="ARBA00011888"/>
    </source>
</evidence>
<comment type="similarity">
    <text evidence="1">Belongs to the PNP/UDP phosphorylase family.</text>
</comment>
<dbReference type="SUPFAM" id="SSF53167">
    <property type="entry name" value="Purine and uridine phosphorylases"/>
    <property type="match status" value="1"/>
</dbReference>
<dbReference type="OrthoDB" id="9782889at2"/>
<keyword evidence="9" id="KW-1185">Reference proteome</keyword>
<dbReference type="Pfam" id="PF01048">
    <property type="entry name" value="PNP_UDP_1"/>
    <property type="match status" value="1"/>
</dbReference>
<dbReference type="Proteomes" id="UP000294309">
    <property type="component" value="Chromosome"/>
</dbReference>
<dbReference type="EMBL" id="CP038013">
    <property type="protein sequence ID" value="QBQ07313.1"/>
    <property type="molecule type" value="Genomic_DNA"/>
</dbReference>
<dbReference type="CDD" id="cd09006">
    <property type="entry name" value="PNP_EcPNPI-like"/>
    <property type="match status" value="1"/>
</dbReference>
<keyword evidence="4" id="KW-0328">Glycosyltransferase</keyword>
<gene>
    <name evidence="8" type="primary">deoD</name>
    <name evidence="8" type="ORF">SGLAD_v1c01120</name>
</gene>
<name>A0A4P7AI11_9MOLU</name>
<dbReference type="PANTHER" id="PTHR43691">
    <property type="entry name" value="URIDINE PHOSPHORYLASE"/>
    <property type="match status" value="1"/>
</dbReference>
<dbReference type="GO" id="GO:0006152">
    <property type="term" value="P:purine nucleoside catabolic process"/>
    <property type="evidence" value="ECO:0007669"/>
    <property type="project" value="TreeGrafter"/>
</dbReference>
<evidence type="ECO:0000313" key="8">
    <source>
        <dbReference type="EMBL" id="QBQ07313.1"/>
    </source>
</evidence>
<dbReference type="GO" id="GO:0005829">
    <property type="term" value="C:cytosol"/>
    <property type="evidence" value="ECO:0007669"/>
    <property type="project" value="TreeGrafter"/>
</dbReference>
<dbReference type="KEGG" id="sgq:SGLAD_v1c01120"/>